<dbReference type="InterPro" id="IPR046342">
    <property type="entry name" value="CBS_dom_sf"/>
</dbReference>
<dbReference type="GO" id="GO:0006865">
    <property type="term" value="P:amino acid transport"/>
    <property type="evidence" value="ECO:0007669"/>
    <property type="project" value="UniProtKB-KW"/>
</dbReference>
<dbReference type="AlphaFoldDB" id="A0A543ESC4"/>
<evidence type="ECO:0000256" key="4">
    <source>
        <dbReference type="ARBA" id="ARBA00022840"/>
    </source>
</evidence>
<dbReference type="Gene3D" id="3.40.50.300">
    <property type="entry name" value="P-loop containing nucleotide triphosphate hydrolases"/>
    <property type="match status" value="1"/>
</dbReference>
<evidence type="ECO:0000313" key="12">
    <source>
        <dbReference type="Proteomes" id="UP000320235"/>
    </source>
</evidence>
<proteinExistence type="inferred from homology"/>
<dbReference type="InterPro" id="IPR051921">
    <property type="entry name" value="ABC_osmolyte_uptake_ATP-bind"/>
</dbReference>
<dbReference type="NCBIfam" id="TIGR01186">
    <property type="entry name" value="proV"/>
    <property type="match status" value="1"/>
</dbReference>
<evidence type="ECO:0000256" key="6">
    <source>
        <dbReference type="ARBA" id="ARBA00023122"/>
    </source>
</evidence>
<dbReference type="InterPro" id="IPR027417">
    <property type="entry name" value="P-loop_NTPase"/>
</dbReference>
<dbReference type="InterPro" id="IPR017871">
    <property type="entry name" value="ABC_transporter-like_CS"/>
</dbReference>
<name>A0A543ESC4_9MICO</name>
<dbReference type="InterPro" id="IPR003439">
    <property type="entry name" value="ABC_transporter-like_ATP-bd"/>
</dbReference>
<evidence type="ECO:0000256" key="5">
    <source>
        <dbReference type="ARBA" id="ARBA00022970"/>
    </source>
</evidence>
<keyword evidence="2" id="KW-0813">Transport</keyword>
<evidence type="ECO:0000313" key="11">
    <source>
        <dbReference type="EMBL" id="TQM24475.1"/>
    </source>
</evidence>
<evidence type="ECO:0000256" key="2">
    <source>
        <dbReference type="ARBA" id="ARBA00022448"/>
    </source>
</evidence>
<keyword evidence="12" id="KW-1185">Reference proteome</keyword>
<dbReference type="PANTHER" id="PTHR43869">
    <property type="entry name" value="GLYCINE BETAINE/PROLINE BETAINE TRANSPORT SYSTEM ATP-BINDING PROTEIN PROV"/>
    <property type="match status" value="1"/>
</dbReference>
<keyword evidence="5" id="KW-0029">Amino-acid transport</keyword>
<dbReference type="Proteomes" id="UP000320235">
    <property type="component" value="Unassembled WGS sequence"/>
</dbReference>
<feature type="region of interest" description="Disordered" evidence="8">
    <location>
        <begin position="427"/>
        <end position="457"/>
    </location>
</feature>
<dbReference type="GO" id="GO:0006970">
    <property type="term" value="P:response to osmotic stress"/>
    <property type="evidence" value="ECO:0007669"/>
    <property type="project" value="UniProtKB-ARBA"/>
</dbReference>
<accession>A0A543ESC4</accession>
<protein>
    <submittedName>
        <fullName evidence="11">Glycine betaine/proline transport system ATP-binding protein</fullName>
    </submittedName>
</protein>
<sequence>MTLPPAIEAKNLFKVFGRNPKDAVKRLRTGATRADVADAGSAAVIDASFTVQPGEIFVIMGLSGSGKSTVLRMLNGLLPPTAGDVRVQGKSVVDASPKALRGIRRRSISMVFQHFALLPHLSVLDNAAYALEIQGVGRDERRERAREILDKVGLGDRADAMPDELSGGMRQRVGLARALTAGTDILLMDEAFSALDPLIRREMQEQLIELQRELGRTIVFITHDLNEAMFLGDRIAVMRDGRIVQTGTPEEILTDPANDYVAQFVQDVDRARVLTAGSVMAPPAATTPVSAGVRGALRVMRDLQVGSVSVIENRRFVGTVSDRAVIRAVKAGNTDLRSLVRSGRPAVHVDDPLTDVVERAVESPVPVAVIDDAGRLVGTIPRVTLLAALGDVPAITRENPVIEVPASVPASEITQTLAVVEAPSAAGTLGGRAAPPTTVGAPRIADDAQATTKGAAR</sequence>
<dbReference type="OrthoDB" id="9802264at2"/>
<gene>
    <name evidence="11" type="ORF">FB391_2991</name>
</gene>
<dbReference type="InterPro" id="IPR000644">
    <property type="entry name" value="CBS_dom"/>
</dbReference>
<dbReference type="PROSITE" id="PS00211">
    <property type="entry name" value="ABC_TRANSPORTER_1"/>
    <property type="match status" value="1"/>
</dbReference>
<dbReference type="Pfam" id="PF00005">
    <property type="entry name" value="ABC_tran"/>
    <property type="match status" value="1"/>
</dbReference>
<keyword evidence="3" id="KW-0547">Nucleotide-binding</keyword>
<dbReference type="PANTHER" id="PTHR43869:SF1">
    <property type="entry name" value="GLYCINE BETAINE_PROLINE BETAINE TRANSPORT SYSTEM ATP-BINDING PROTEIN PROV"/>
    <property type="match status" value="1"/>
</dbReference>
<dbReference type="SUPFAM" id="SSF52540">
    <property type="entry name" value="P-loop containing nucleoside triphosphate hydrolases"/>
    <property type="match status" value="1"/>
</dbReference>
<evidence type="ECO:0000256" key="3">
    <source>
        <dbReference type="ARBA" id="ARBA00022741"/>
    </source>
</evidence>
<dbReference type="RefSeq" id="WP_141895611.1">
    <property type="nucleotide sequence ID" value="NZ_BAABLH010000006.1"/>
</dbReference>
<reference evidence="11 12" key="1">
    <citation type="submission" date="2019-06" db="EMBL/GenBank/DDBJ databases">
        <title>Sequencing the genomes of 1000 actinobacteria strains.</title>
        <authorList>
            <person name="Klenk H.-P."/>
        </authorList>
    </citation>
    <scope>NUCLEOTIDE SEQUENCE [LARGE SCALE GENOMIC DNA]</scope>
    <source>
        <strain evidence="11 12">DSM 105492</strain>
    </source>
</reference>
<feature type="domain" description="ABC transporter" evidence="9">
    <location>
        <begin position="7"/>
        <end position="265"/>
    </location>
</feature>
<dbReference type="Gene3D" id="3.10.580.10">
    <property type="entry name" value="CBS-domain"/>
    <property type="match status" value="1"/>
</dbReference>
<dbReference type="Pfam" id="PF00571">
    <property type="entry name" value="CBS"/>
    <property type="match status" value="2"/>
</dbReference>
<dbReference type="PROSITE" id="PS50893">
    <property type="entry name" value="ABC_TRANSPORTER_2"/>
    <property type="match status" value="1"/>
</dbReference>
<dbReference type="SMART" id="SM00382">
    <property type="entry name" value="AAA"/>
    <property type="match status" value="1"/>
</dbReference>
<dbReference type="SUPFAM" id="SSF54631">
    <property type="entry name" value="CBS-domain pair"/>
    <property type="match status" value="1"/>
</dbReference>
<keyword evidence="4 11" id="KW-0067">ATP-binding</keyword>
<comment type="similarity">
    <text evidence="1">Belongs to the ABC transporter superfamily.</text>
</comment>
<dbReference type="GO" id="GO:0016020">
    <property type="term" value="C:membrane"/>
    <property type="evidence" value="ECO:0007669"/>
    <property type="project" value="InterPro"/>
</dbReference>
<comment type="caution">
    <text evidence="11">The sequence shown here is derived from an EMBL/GenBank/DDBJ whole genome shotgun (WGS) entry which is preliminary data.</text>
</comment>
<evidence type="ECO:0000259" key="10">
    <source>
        <dbReference type="PROSITE" id="PS51371"/>
    </source>
</evidence>
<evidence type="ECO:0000259" key="9">
    <source>
        <dbReference type="PROSITE" id="PS50893"/>
    </source>
</evidence>
<evidence type="ECO:0000256" key="7">
    <source>
        <dbReference type="PROSITE-ProRule" id="PRU00703"/>
    </source>
</evidence>
<evidence type="ECO:0000256" key="1">
    <source>
        <dbReference type="ARBA" id="ARBA00005417"/>
    </source>
</evidence>
<dbReference type="GO" id="GO:0031460">
    <property type="term" value="P:glycine betaine transport"/>
    <property type="evidence" value="ECO:0007669"/>
    <property type="project" value="InterPro"/>
</dbReference>
<dbReference type="InterPro" id="IPR003593">
    <property type="entry name" value="AAA+_ATPase"/>
</dbReference>
<dbReference type="GO" id="GO:0005524">
    <property type="term" value="F:ATP binding"/>
    <property type="evidence" value="ECO:0007669"/>
    <property type="project" value="UniProtKB-KW"/>
</dbReference>
<dbReference type="GO" id="GO:0016887">
    <property type="term" value="F:ATP hydrolysis activity"/>
    <property type="evidence" value="ECO:0007669"/>
    <property type="project" value="InterPro"/>
</dbReference>
<dbReference type="EMBL" id="VFPE01000004">
    <property type="protein sequence ID" value="TQM24475.1"/>
    <property type="molecule type" value="Genomic_DNA"/>
</dbReference>
<evidence type="ECO:0000256" key="8">
    <source>
        <dbReference type="SAM" id="MobiDB-lite"/>
    </source>
</evidence>
<feature type="domain" description="CBS" evidence="10">
    <location>
        <begin position="280"/>
        <end position="336"/>
    </location>
</feature>
<dbReference type="FunFam" id="3.40.50.300:FF:000201">
    <property type="entry name" value="Glycine betaine/L-proline ABC transporter ATP-binding protein"/>
    <property type="match status" value="1"/>
</dbReference>
<organism evidence="11 12">
    <name type="scientific">Microbacterium kyungheense</name>
    <dbReference type="NCBI Taxonomy" id="1263636"/>
    <lineage>
        <taxon>Bacteria</taxon>
        <taxon>Bacillati</taxon>
        <taxon>Actinomycetota</taxon>
        <taxon>Actinomycetes</taxon>
        <taxon>Micrococcales</taxon>
        <taxon>Microbacteriaceae</taxon>
        <taxon>Microbacterium</taxon>
    </lineage>
</organism>
<keyword evidence="6 7" id="KW-0129">CBS domain</keyword>
<dbReference type="PROSITE" id="PS51371">
    <property type="entry name" value="CBS"/>
    <property type="match status" value="1"/>
</dbReference>
<dbReference type="InterPro" id="IPR005892">
    <property type="entry name" value="Gly-betaine_transp_ATP-bd"/>
</dbReference>